<keyword evidence="2" id="KW-1133">Transmembrane helix</keyword>
<keyword evidence="4" id="KW-1185">Reference proteome</keyword>
<evidence type="ECO:0000313" key="3">
    <source>
        <dbReference type="EMBL" id="RVT98657.1"/>
    </source>
</evidence>
<dbReference type="Proteomes" id="UP000282957">
    <property type="component" value="Unassembled WGS sequence"/>
</dbReference>
<dbReference type="AlphaFoldDB" id="A0A437MLX1"/>
<protein>
    <submittedName>
        <fullName evidence="3">Extracellular solute-binding protein</fullName>
    </submittedName>
</protein>
<reference evidence="3 4" key="1">
    <citation type="submission" date="2019-01" db="EMBL/GenBank/DDBJ databases">
        <authorList>
            <person name="Chen W.-M."/>
        </authorList>
    </citation>
    <scope>NUCLEOTIDE SEQUENCE [LARGE SCALE GENOMIC DNA]</scope>
    <source>
        <strain evidence="3 4">CCP-6</strain>
    </source>
</reference>
<dbReference type="PANTHER" id="PTHR30222">
    <property type="entry name" value="SPERMIDINE/PUTRESCINE-BINDING PERIPLASMIC PROTEIN"/>
    <property type="match status" value="1"/>
</dbReference>
<dbReference type="SUPFAM" id="SSF53850">
    <property type="entry name" value="Periplasmic binding protein-like II"/>
    <property type="match status" value="1"/>
</dbReference>
<comment type="caution">
    <text evidence="3">The sequence shown here is derived from an EMBL/GenBank/DDBJ whole genome shotgun (WGS) entry which is preliminary data.</text>
</comment>
<evidence type="ECO:0000256" key="2">
    <source>
        <dbReference type="SAM" id="Phobius"/>
    </source>
</evidence>
<dbReference type="NCBIfam" id="TIGR01409">
    <property type="entry name" value="TAT_signal_seq"/>
    <property type="match status" value="1"/>
</dbReference>
<dbReference type="InterPro" id="IPR006311">
    <property type="entry name" value="TAT_signal"/>
</dbReference>
<dbReference type="RefSeq" id="WP_127785129.1">
    <property type="nucleotide sequence ID" value="NZ_SACL01000001.1"/>
</dbReference>
<dbReference type="Pfam" id="PF13416">
    <property type="entry name" value="SBP_bac_8"/>
    <property type="match status" value="1"/>
</dbReference>
<feature type="transmembrane region" description="Helical" evidence="2">
    <location>
        <begin position="23"/>
        <end position="45"/>
    </location>
</feature>
<dbReference type="InterPro" id="IPR006059">
    <property type="entry name" value="SBP"/>
</dbReference>
<proteinExistence type="predicted"/>
<dbReference type="PANTHER" id="PTHR30222:SF2">
    <property type="entry name" value="ABC TRANSPORTER SUBSTRATE-BINDING PROTEIN"/>
    <property type="match status" value="1"/>
</dbReference>
<keyword evidence="1" id="KW-0732">Signal</keyword>
<keyword evidence="2" id="KW-0812">Transmembrane</keyword>
<name>A0A437MLX1_9PROT</name>
<dbReference type="PROSITE" id="PS51318">
    <property type="entry name" value="TAT"/>
    <property type="match status" value="1"/>
</dbReference>
<evidence type="ECO:0000313" key="4">
    <source>
        <dbReference type="Proteomes" id="UP000282957"/>
    </source>
</evidence>
<accession>A0A437MLX1</accession>
<keyword evidence="2" id="KW-0472">Membrane</keyword>
<organism evidence="3 4">
    <name type="scientific">Rhodovarius crocodyli</name>
    <dbReference type="NCBI Taxonomy" id="1979269"/>
    <lineage>
        <taxon>Bacteria</taxon>
        <taxon>Pseudomonadati</taxon>
        <taxon>Pseudomonadota</taxon>
        <taxon>Alphaproteobacteria</taxon>
        <taxon>Acetobacterales</taxon>
        <taxon>Roseomonadaceae</taxon>
        <taxon>Rhodovarius</taxon>
    </lineage>
</organism>
<dbReference type="EMBL" id="SACL01000001">
    <property type="protein sequence ID" value="RVT98657.1"/>
    <property type="molecule type" value="Genomic_DNA"/>
</dbReference>
<dbReference type="Gene3D" id="3.40.190.10">
    <property type="entry name" value="Periplasmic binding protein-like II"/>
    <property type="match status" value="2"/>
</dbReference>
<dbReference type="OrthoDB" id="9815444at2"/>
<gene>
    <name evidence="3" type="ORF">EOD42_00650</name>
</gene>
<sequence length="379" mass="42477">MDFHQQGERLLARYRDGDIDRRGFLGALGAACAAAGLASPLAAYAQQPQSLRFDGWGGVGQQALTRHIFTPFTERTGVQIRQGSFSGWEEFLTRVRAGSPGEYNICSLSNLVSYYTFTQGNLGQALDISKIPRFASYDQRGLEAFKRLSGGEACAVPFQLTTIGIAYNRDKVDGASVRQQGVQSLLNDRYRGRIVGENNWLRRIWYAALQSGQDPNAIRDMDAVWDRIRQSRRLVTKYWGSGAEQMSLLSNGTADISDAWGLRVFHLRKQGHPIDIVYPQGIYTDIAGMFVFRGTPLTPVYEMFDIVLREEVQFALAEQEGSTPLFDPAKVDVPQALRTTLPGYDEEGRLRLGVFPDPVYWNGHGDAWQRRYTQVMARG</sequence>
<evidence type="ECO:0000256" key="1">
    <source>
        <dbReference type="ARBA" id="ARBA00022729"/>
    </source>
</evidence>
<dbReference type="InterPro" id="IPR019546">
    <property type="entry name" value="TAT_signal_bac_arc"/>
</dbReference>